<comment type="caution">
    <text evidence="1">The sequence shown here is derived from an EMBL/GenBank/DDBJ whole genome shotgun (WGS) entry which is preliminary data.</text>
</comment>
<accession>A0ABQ2SB76</accession>
<dbReference type="EMBL" id="BMQN01000018">
    <property type="protein sequence ID" value="GGS07193.1"/>
    <property type="molecule type" value="Genomic_DNA"/>
</dbReference>
<dbReference type="InterPro" id="IPR012337">
    <property type="entry name" value="RNaseH-like_sf"/>
</dbReference>
<organism evidence="1 2">
    <name type="scientific">Deinococcus sedimenti</name>
    <dbReference type="NCBI Taxonomy" id="1867090"/>
    <lineage>
        <taxon>Bacteria</taxon>
        <taxon>Thermotogati</taxon>
        <taxon>Deinococcota</taxon>
        <taxon>Deinococci</taxon>
        <taxon>Deinococcales</taxon>
        <taxon>Deinococcaceae</taxon>
        <taxon>Deinococcus</taxon>
    </lineage>
</organism>
<dbReference type="SUPFAM" id="SSF53098">
    <property type="entry name" value="Ribonuclease H-like"/>
    <property type="match status" value="1"/>
</dbReference>
<evidence type="ECO:0000313" key="1">
    <source>
        <dbReference type="EMBL" id="GGS07193.1"/>
    </source>
</evidence>
<keyword evidence="2" id="KW-1185">Reference proteome</keyword>
<protein>
    <recommendedName>
        <fullName evidence="3">Transposase</fullName>
    </recommendedName>
</protein>
<evidence type="ECO:0008006" key="3">
    <source>
        <dbReference type="Google" id="ProtNLM"/>
    </source>
</evidence>
<evidence type="ECO:0000313" key="2">
    <source>
        <dbReference type="Proteomes" id="UP000644548"/>
    </source>
</evidence>
<dbReference type="Proteomes" id="UP000644548">
    <property type="component" value="Unassembled WGS sequence"/>
</dbReference>
<proteinExistence type="predicted"/>
<sequence>MADQIVSDHPTDAQTFAEYGERFQIEEGFLDEKSGLFEREDAKLRDAASLERLILMLALATVLLVSEGVDIVQRGDRRAVDPHWRRALSYLKIGHRAVLYALSRGQMFFTRLALPGGPDPESPRCQNGPRSRPSIILDVSWTLPFRAPS</sequence>
<name>A0ABQ2SB76_9DEIO</name>
<gene>
    <name evidence="1" type="ORF">GCM10008960_37060</name>
</gene>
<reference evidence="2" key="1">
    <citation type="journal article" date="2019" name="Int. J. Syst. Evol. Microbiol.">
        <title>The Global Catalogue of Microorganisms (GCM) 10K type strain sequencing project: providing services to taxonomists for standard genome sequencing and annotation.</title>
        <authorList>
            <consortium name="The Broad Institute Genomics Platform"/>
            <consortium name="The Broad Institute Genome Sequencing Center for Infectious Disease"/>
            <person name="Wu L."/>
            <person name="Ma J."/>
        </authorList>
    </citation>
    <scope>NUCLEOTIDE SEQUENCE [LARGE SCALE GENOMIC DNA]</scope>
    <source>
        <strain evidence="2">JCM 31405</strain>
    </source>
</reference>